<dbReference type="InterPro" id="IPR035940">
    <property type="entry name" value="CAP_sf"/>
</dbReference>
<evidence type="ECO:0000259" key="3">
    <source>
        <dbReference type="SMART" id="SM00198"/>
    </source>
</evidence>
<evidence type="ECO:0000313" key="4">
    <source>
        <dbReference type="EMBL" id="RSH87502.1"/>
    </source>
</evidence>
<evidence type="ECO:0000256" key="2">
    <source>
        <dbReference type="SAM" id="SignalP"/>
    </source>
</evidence>
<feature type="chain" id="PRO_5019544174" description="SCP domain-containing protein" evidence="2">
    <location>
        <begin position="20"/>
        <end position="342"/>
    </location>
</feature>
<organism evidence="4 5">
    <name type="scientific">Apiotrichum porosum</name>
    <dbReference type="NCBI Taxonomy" id="105984"/>
    <lineage>
        <taxon>Eukaryota</taxon>
        <taxon>Fungi</taxon>
        <taxon>Dikarya</taxon>
        <taxon>Basidiomycota</taxon>
        <taxon>Agaricomycotina</taxon>
        <taxon>Tremellomycetes</taxon>
        <taxon>Trichosporonales</taxon>
        <taxon>Trichosporonaceae</taxon>
        <taxon>Apiotrichum</taxon>
    </lineage>
</organism>
<evidence type="ECO:0000256" key="1">
    <source>
        <dbReference type="SAM" id="MobiDB-lite"/>
    </source>
</evidence>
<protein>
    <recommendedName>
        <fullName evidence="3">SCP domain-containing protein</fullName>
    </recommendedName>
</protein>
<dbReference type="SUPFAM" id="SSF55797">
    <property type="entry name" value="PR-1-like"/>
    <property type="match status" value="1"/>
</dbReference>
<proteinExistence type="predicted"/>
<feature type="domain" description="SCP" evidence="3">
    <location>
        <begin position="193"/>
        <end position="331"/>
    </location>
</feature>
<sequence length="342" mass="34301">MRAATVTAILAILAAPATARSQPRRNNCKAHASAYTAAANTAAASVVSTTAPAVTAASALPTDAASSAVESTAAGTEAAVSVESAVSSPAESAVSAAEVTDSVASGLDNATLIASPTEATESAVQTDAAVSAESVAASESVASSAEASVSESAAVYDASAASTTASSAAASSTSASSGTYPPALHSTDDSTEQYVQELLTAHNDFRAQYGASALVWNASLADTAAGNSAQCVFEHNSDINSQYGQNIAAGSVPTTLTDLVNAWTAESSLYDWSNPVYSDSTGHFTQVVWKDTTSLGCSWTTCTASEIFGSSESYNGVYLVCNYYAPGNYEGEFAANVGTKSS</sequence>
<keyword evidence="5" id="KW-1185">Reference proteome</keyword>
<dbReference type="RefSeq" id="XP_028479710.1">
    <property type="nucleotide sequence ID" value="XM_028615853.1"/>
</dbReference>
<dbReference type="InterPro" id="IPR014044">
    <property type="entry name" value="CAP_dom"/>
</dbReference>
<dbReference type="GO" id="GO:0005576">
    <property type="term" value="C:extracellular region"/>
    <property type="evidence" value="ECO:0007669"/>
    <property type="project" value="InterPro"/>
</dbReference>
<dbReference type="SMART" id="SM00198">
    <property type="entry name" value="SCP"/>
    <property type="match status" value="1"/>
</dbReference>
<dbReference type="InterPro" id="IPR001283">
    <property type="entry name" value="CRISP-related"/>
</dbReference>
<keyword evidence="2" id="KW-0732">Signal</keyword>
<dbReference type="EMBL" id="RSCE01000001">
    <property type="protein sequence ID" value="RSH87502.1"/>
    <property type="molecule type" value="Genomic_DNA"/>
</dbReference>
<gene>
    <name evidence="4" type="ORF">EHS24_000010</name>
</gene>
<dbReference type="PANTHER" id="PTHR10334">
    <property type="entry name" value="CYSTEINE-RICH SECRETORY PROTEIN-RELATED"/>
    <property type="match status" value="1"/>
</dbReference>
<dbReference type="AlphaFoldDB" id="A0A427Y8P7"/>
<dbReference type="PRINTS" id="PR00837">
    <property type="entry name" value="V5TPXLIKE"/>
</dbReference>
<reference evidence="4 5" key="1">
    <citation type="submission" date="2018-11" db="EMBL/GenBank/DDBJ databases">
        <title>Genome sequence of Apiotrichum porosum DSM 27194.</title>
        <authorList>
            <person name="Aliyu H."/>
            <person name="Gorte O."/>
            <person name="Ochsenreither K."/>
        </authorList>
    </citation>
    <scope>NUCLEOTIDE SEQUENCE [LARGE SCALE GENOMIC DNA]</scope>
    <source>
        <strain evidence="4 5">DSM 27194</strain>
    </source>
</reference>
<dbReference type="Pfam" id="PF00188">
    <property type="entry name" value="CAP"/>
    <property type="match status" value="1"/>
</dbReference>
<dbReference type="OrthoDB" id="337038at2759"/>
<feature type="region of interest" description="Disordered" evidence="1">
    <location>
        <begin position="167"/>
        <end position="189"/>
    </location>
</feature>
<dbReference type="STRING" id="105984.A0A427Y8P7"/>
<dbReference type="InterPro" id="IPR018244">
    <property type="entry name" value="Allrgn_V5/Tpx1_CS"/>
</dbReference>
<dbReference type="Gene3D" id="3.40.33.10">
    <property type="entry name" value="CAP"/>
    <property type="match status" value="1"/>
</dbReference>
<comment type="caution">
    <text evidence="4">The sequence shown here is derived from an EMBL/GenBank/DDBJ whole genome shotgun (WGS) entry which is preliminary data.</text>
</comment>
<accession>A0A427Y8P7</accession>
<feature type="compositionally biased region" description="Low complexity" evidence="1">
    <location>
        <begin position="167"/>
        <end position="177"/>
    </location>
</feature>
<name>A0A427Y8P7_9TREE</name>
<dbReference type="PROSITE" id="PS01010">
    <property type="entry name" value="CRISP_2"/>
    <property type="match status" value="1"/>
</dbReference>
<feature type="signal peptide" evidence="2">
    <location>
        <begin position="1"/>
        <end position="19"/>
    </location>
</feature>
<evidence type="ECO:0000313" key="5">
    <source>
        <dbReference type="Proteomes" id="UP000279236"/>
    </source>
</evidence>
<dbReference type="PROSITE" id="PS01009">
    <property type="entry name" value="CRISP_1"/>
    <property type="match status" value="1"/>
</dbReference>
<dbReference type="GeneID" id="39584553"/>
<dbReference type="Proteomes" id="UP000279236">
    <property type="component" value="Unassembled WGS sequence"/>
</dbReference>